<dbReference type="AlphaFoldDB" id="A0A1M7K827"/>
<dbReference type="STRING" id="946677.SAMN05444484_107233"/>
<name>A0A1M7K827_9FLAO</name>
<proteinExistence type="predicted"/>
<dbReference type="EMBL" id="FRBT01000007">
    <property type="protein sequence ID" value="SHM61452.1"/>
    <property type="molecule type" value="Genomic_DNA"/>
</dbReference>
<dbReference type="RefSeq" id="WP_068844447.1">
    <property type="nucleotide sequence ID" value="NZ_FRBT01000007.1"/>
</dbReference>
<protein>
    <submittedName>
        <fullName evidence="1">Uncharacterized protein</fullName>
    </submittedName>
</protein>
<gene>
    <name evidence="1" type="ORF">SAMN05444484_107233</name>
</gene>
<dbReference type="Proteomes" id="UP000184028">
    <property type="component" value="Unassembled WGS sequence"/>
</dbReference>
<evidence type="ECO:0000313" key="2">
    <source>
        <dbReference type="Proteomes" id="UP000184028"/>
    </source>
</evidence>
<accession>A0A1M7K827</accession>
<evidence type="ECO:0000313" key="1">
    <source>
        <dbReference type="EMBL" id="SHM61452.1"/>
    </source>
</evidence>
<organism evidence="1 2">
    <name type="scientific">Flavobacterium chilense</name>
    <dbReference type="NCBI Taxonomy" id="946677"/>
    <lineage>
        <taxon>Bacteria</taxon>
        <taxon>Pseudomonadati</taxon>
        <taxon>Bacteroidota</taxon>
        <taxon>Flavobacteriia</taxon>
        <taxon>Flavobacteriales</taxon>
        <taxon>Flavobacteriaceae</taxon>
        <taxon>Flavobacterium</taxon>
    </lineage>
</organism>
<dbReference type="OrthoDB" id="3461595at2"/>
<reference evidence="2" key="1">
    <citation type="submission" date="2016-11" db="EMBL/GenBank/DDBJ databases">
        <authorList>
            <person name="Varghese N."/>
            <person name="Submissions S."/>
        </authorList>
    </citation>
    <scope>NUCLEOTIDE SEQUENCE [LARGE SCALE GENOMIC DNA]</scope>
    <source>
        <strain evidence="2">DSM 24724</strain>
    </source>
</reference>
<keyword evidence="2" id="KW-1185">Reference proteome</keyword>
<sequence length="247" mass="28659">MNTSSFEFRIKNDLTSSEYTNLFGDPFWGEAGSLKARTLYLQLSGKEKALMLKANYIKMIEKARERNFNMAADNLQWWLDGTGSTKNIDFNWLRKQREVIAAENVNIERFEKDEDSKFGLFLLTLVEEKAKHFSTYYDKLVRAGIFGELYYASGNSTLSSKCSFKITKKNNNYILSGEIIHSWNDRYDWHKGASAYIYGFGNIGDSDALLVEKYCGAKPFEMRSEWKQNFNKTFQFNSARDLSLKLK</sequence>